<dbReference type="RefSeq" id="WP_174881729.1">
    <property type="nucleotide sequence ID" value="NZ_CADEPK010000418.1"/>
</dbReference>
<gene>
    <name evidence="1" type="ORF">J2S02_004629</name>
</gene>
<proteinExistence type="predicted"/>
<dbReference type="EMBL" id="JAUSTZ010000017">
    <property type="protein sequence ID" value="MDQ0228249.1"/>
    <property type="molecule type" value="Genomic_DNA"/>
</dbReference>
<dbReference type="Proteomes" id="UP001232245">
    <property type="component" value="Unassembled WGS sequence"/>
</dbReference>
<sequence length="114" mass="13718">MNDIKLLLEEIKLLVERNIALNHFVLDQLSDRFNKNSYFIERIYQILLRNRALLPFFYDIEAAIYEYIVHEEMENARTYYGAIKYVAEQFDTTQTYIKSKIKQSKIVFPLQKIS</sequence>
<organism evidence="1 2">
    <name type="scientific">Metabacillus niabensis</name>
    <dbReference type="NCBI Taxonomy" id="324854"/>
    <lineage>
        <taxon>Bacteria</taxon>
        <taxon>Bacillati</taxon>
        <taxon>Bacillota</taxon>
        <taxon>Bacilli</taxon>
        <taxon>Bacillales</taxon>
        <taxon>Bacillaceae</taxon>
        <taxon>Metabacillus</taxon>
    </lineage>
</organism>
<evidence type="ECO:0000313" key="1">
    <source>
        <dbReference type="EMBL" id="MDQ0228249.1"/>
    </source>
</evidence>
<protein>
    <recommendedName>
        <fullName evidence="3">HTH araC/xylS-type domain-containing protein</fullName>
    </recommendedName>
</protein>
<reference evidence="1 2" key="1">
    <citation type="submission" date="2023-07" db="EMBL/GenBank/DDBJ databases">
        <title>Genomic Encyclopedia of Type Strains, Phase IV (KMG-IV): sequencing the most valuable type-strain genomes for metagenomic binning, comparative biology and taxonomic classification.</title>
        <authorList>
            <person name="Goeker M."/>
        </authorList>
    </citation>
    <scope>NUCLEOTIDE SEQUENCE [LARGE SCALE GENOMIC DNA]</scope>
    <source>
        <strain evidence="1 2">DSM 17723</strain>
    </source>
</reference>
<accession>A0ABT9Z7L1</accession>
<name>A0ABT9Z7L1_9BACI</name>
<evidence type="ECO:0000313" key="2">
    <source>
        <dbReference type="Proteomes" id="UP001232245"/>
    </source>
</evidence>
<comment type="caution">
    <text evidence="1">The sequence shown here is derived from an EMBL/GenBank/DDBJ whole genome shotgun (WGS) entry which is preliminary data.</text>
</comment>
<keyword evidence="2" id="KW-1185">Reference proteome</keyword>
<evidence type="ECO:0008006" key="3">
    <source>
        <dbReference type="Google" id="ProtNLM"/>
    </source>
</evidence>